<sequence length="266" mass="30344">YPLPHSLFYWSSDPKGMHPIAAEVWEQYGIPELRVETWVGSFWYELGYDCTCQYLELKGYNLDGQEYARDHNYPKLIQGDPHDIRIVECEQPAGDQHLNGSHLTSPLVESPSKNNNEHELDVQVSQVVHAQPGFMRQLFNGFWSNNVPEHEAAEWDEMEVDRVMPGHYEVPLTALNGWQTTAELTSTGVAVLPQKRKRRDTSTATQPPVESKRSTQKVLTLTEMSIAESSAGNGFRQTNRVPEVRVPVYDVEKPPTKKPCTRRPKE</sequence>
<gene>
    <name evidence="2" type="ORF">V5O48_010321</name>
</gene>
<reference evidence="2 3" key="1">
    <citation type="submission" date="2024-02" db="EMBL/GenBank/DDBJ databases">
        <title>A draft genome for the cacao thread blight pathogen Marasmius crinis-equi.</title>
        <authorList>
            <person name="Cohen S.P."/>
            <person name="Baruah I.K."/>
            <person name="Amoako-Attah I."/>
            <person name="Bukari Y."/>
            <person name="Meinhardt L.W."/>
            <person name="Bailey B.A."/>
        </authorList>
    </citation>
    <scope>NUCLEOTIDE SEQUENCE [LARGE SCALE GENOMIC DNA]</scope>
    <source>
        <strain evidence="2 3">GH-76</strain>
    </source>
</reference>
<proteinExistence type="predicted"/>
<comment type="caution">
    <text evidence="2">The sequence shown here is derived from an EMBL/GenBank/DDBJ whole genome shotgun (WGS) entry which is preliminary data.</text>
</comment>
<feature type="region of interest" description="Disordered" evidence="1">
    <location>
        <begin position="193"/>
        <end position="217"/>
    </location>
</feature>
<evidence type="ECO:0000313" key="2">
    <source>
        <dbReference type="EMBL" id="KAL0571639.1"/>
    </source>
</evidence>
<keyword evidence="3" id="KW-1185">Reference proteome</keyword>
<evidence type="ECO:0000256" key="1">
    <source>
        <dbReference type="SAM" id="MobiDB-lite"/>
    </source>
</evidence>
<evidence type="ECO:0000313" key="3">
    <source>
        <dbReference type="Proteomes" id="UP001465976"/>
    </source>
</evidence>
<protein>
    <submittedName>
        <fullName evidence="2">Uncharacterized protein</fullName>
    </submittedName>
</protein>
<dbReference type="Proteomes" id="UP001465976">
    <property type="component" value="Unassembled WGS sequence"/>
</dbReference>
<dbReference type="EMBL" id="JBAHYK010000737">
    <property type="protein sequence ID" value="KAL0571639.1"/>
    <property type="molecule type" value="Genomic_DNA"/>
</dbReference>
<feature type="region of interest" description="Disordered" evidence="1">
    <location>
        <begin position="246"/>
        <end position="266"/>
    </location>
</feature>
<accession>A0ABR3F953</accession>
<name>A0ABR3F953_9AGAR</name>
<feature type="region of interest" description="Disordered" evidence="1">
    <location>
        <begin position="95"/>
        <end position="115"/>
    </location>
</feature>
<feature type="non-terminal residue" evidence="2">
    <location>
        <position position="1"/>
    </location>
</feature>
<organism evidence="2 3">
    <name type="scientific">Marasmius crinis-equi</name>
    <dbReference type="NCBI Taxonomy" id="585013"/>
    <lineage>
        <taxon>Eukaryota</taxon>
        <taxon>Fungi</taxon>
        <taxon>Dikarya</taxon>
        <taxon>Basidiomycota</taxon>
        <taxon>Agaricomycotina</taxon>
        <taxon>Agaricomycetes</taxon>
        <taxon>Agaricomycetidae</taxon>
        <taxon>Agaricales</taxon>
        <taxon>Marasmiineae</taxon>
        <taxon>Marasmiaceae</taxon>
        <taxon>Marasmius</taxon>
    </lineage>
</organism>